<keyword evidence="2" id="KW-1003">Cell membrane</keyword>
<feature type="compositionally biased region" description="Basic and acidic residues" evidence="7">
    <location>
        <begin position="30"/>
        <end position="41"/>
    </location>
</feature>
<keyword evidence="3" id="KW-0732">Signal</keyword>
<organism evidence="8 9">
    <name type="scientific">Coralloluteibacterium thermophilum</name>
    <dbReference type="NCBI Taxonomy" id="2707049"/>
    <lineage>
        <taxon>Bacteria</taxon>
        <taxon>Pseudomonadati</taxon>
        <taxon>Pseudomonadota</taxon>
        <taxon>Gammaproteobacteria</taxon>
        <taxon>Lysobacterales</taxon>
        <taxon>Lysobacteraceae</taxon>
        <taxon>Coralloluteibacterium</taxon>
    </lineage>
</organism>
<evidence type="ECO:0000256" key="7">
    <source>
        <dbReference type="SAM" id="MobiDB-lite"/>
    </source>
</evidence>
<evidence type="ECO:0000313" key="9">
    <source>
        <dbReference type="Proteomes" id="UP001595892"/>
    </source>
</evidence>
<comment type="similarity">
    <text evidence="1">Belongs to the EcnA/EcnB lipoprotein family.</text>
</comment>
<evidence type="ECO:0000313" key="8">
    <source>
        <dbReference type="EMBL" id="MFC4726776.1"/>
    </source>
</evidence>
<dbReference type="RefSeq" id="WP_377002987.1">
    <property type="nucleotide sequence ID" value="NZ_JBHSGG010000002.1"/>
</dbReference>
<sequence length="41" mass="4297">MLLLAGFAASFLSACNTVEGAGRDIQGAGDRLEDSAQRNRN</sequence>
<comment type="caution">
    <text evidence="8">The sequence shown here is derived from an EMBL/GenBank/DDBJ whole genome shotgun (WGS) entry which is preliminary data.</text>
</comment>
<proteinExistence type="inferred from homology"/>
<keyword evidence="6 8" id="KW-0449">Lipoprotein</keyword>
<evidence type="ECO:0000256" key="2">
    <source>
        <dbReference type="ARBA" id="ARBA00022475"/>
    </source>
</evidence>
<evidence type="ECO:0000256" key="6">
    <source>
        <dbReference type="ARBA" id="ARBA00023288"/>
    </source>
</evidence>
<name>A0ABV9NHS9_9GAMM</name>
<dbReference type="InterPro" id="IPR012556">
    <property type="entry name" value="Entericidin"/>
</dbReference>
<evidence type="ECO:0000256" key="4">
    <source>
        <dbReference type="ARBA" id="ARBA00023136"/>
    </source>
</evidence>
<protein>
    <submittedName>
        <fullName evidence="8">Entericidin A/B family lipoprotein</fullName>
    </submittedName>
</protein>
<dbReference type="Pfam" id="PF08085">
    <property type="entry name" value="Entericidin"/>
    <property type="match status" value="1"/>
</dbReference>
<keyword evidence="5" id="KW-0564">Palmitate</keyword>
<evidence type="ECO:0000256" key="5">
    <source>
        <dbReference type="ARBA" id="ARBA00023139"/>
    </source>
</evidence>
<keyword evidence="9" id="KW-1185">Reference proteome</keyword>
<accession>A0ABV9NHS9</accession>
<keyword evidence="4" id="KW-0472">Membrane</keyword>
<dbReference type="EMBL" id="JBHSGG010000002">
    <property type="protein sequence ID" value="MFC4726776.1"/>
    <property type="molecule type" value="Genomic_DNA"/>
</dbReference>
<evidence type="ECO:0000256" key="1">
    <source>
        <dbReference type="ARBA" id="ARBA00010296"/>
    </source>
</evidence>
<feature type="region of interest" description="Disordered" evidence="7">
    <location>
        <begin position="21"/>
        <end position="41"/>
    </location>
</feature>
<gene>
    <name evidence="8" type="ORF">ACFO3Q_01100</name>
</gene>
<evidence type="ECO:0000256" key="3">
    <source>
        <dbReference type="ARBA" id="ARBA00022729"/>
    </source>
</evidence>
<reference evidence="9" key="1">
    <citation type="journal article" date="2019" name="Int. J. Syst. Evol. Microbiol.">
        <title>The Global Catalogue of Microorganisms (GCM) 10K type strain sequencing project: providing services to taxonomists for standard genome sequencing and annotation.</title>
        <authorList>
            <consortium name="The Broad Institute Genomics Platform"/>
            <consortium name="The Broad Institute Genome Sequencing Center for Infectious Disease"/>
            <person name="Wu L."/>
            <person name="Ma J."/>
        </authorList>
    </citation>
    <scope>NUCLEOTIDE SEQUENCE [LARGE SCALE GENOMIC DNA]</scope>
    <source>
        <strain evidence="9">CGMCC 1.13574</strain>
    </source>
</reference>
<dbReference type="Proteomes" id="UP001595892">
    <property type="component" value="Unassembled WGS sequence"/>
</dbReference>